<accession>A0A8S2A1N3</accession>
<gene>
    <name evidence="7" type="ORF">AARE701A_LOCUS9792</name>
</gene>
<dbReference type="Pfam" id="PF03004">
    <property type="entry name" value="Transposase_24"/>
    <property type="match status" value="1"/>
</dbReference>
<dbReference type="Pfam" id="PF13963">
    <property type="entry name" value="Transpos_assoc"/>
    <property type="match status" value="2"/>
</dbReference>
<proteinExistence type="predicted"/>
<feature type="coiled-coil region" evidence="1">
    <location>
        <begin position="1242"/>
        <end position="1269"/>
    </location>
</feature>
<dbReference type="InterPro" id="IPR004242">
    <property type="entry name" value="Transposase_21"/>
</dbReference>
<feature type="domain" description="Transposase-associated" evidence="5">
    <location>
        <begin position="4"/>
        <end position="79"/>
    </location>
</feature>
<dbReference type="Pfam" id="PF13952">
    <property type="entry name" value="DUF4216"/>
    <property type="match status" value="1"/>
</dbReference>
<evidence type="ECO:0000256" key="2">
    <source>
        <dbReference type="SAM" id="MobiDB-lite"/>
    </source>
</evidence>
<dbReference type="Pfam" id="PF13960">
    <property type="entry name" value="DUF4218"/>
    <property type="match status" value="1"/>
</dbReference>
<dbReference type="InterPro" id="IPR029480">
    <property type="entry name" value="Transpos_assoc"/>
</dbReference>
<evidence type="ECO:0000313" key="8">
    <source>
        <dbReference type="Proteomes" id="UP000682877"/>
    </source>
</evidence>
<name>A0A8S2A1N3_ARAAE</name>
<feature type="domain" description="DUF8039" evidence="6">
    <location>
        <begin position="1389"/>
        <end position="1470"/>
    </location>
</feature>
<feature type="region of interest" description="Disordered" evidence="2">
    <location>
        <begin position="1269"/>
        <end position="1289"/>
    </location>
</feature>
<feature type="domain" description="DUF4218" evidence="4">
    <location>
        <begin position="563"/>
        <end position="617"/>
    </location>
</feature>
<protein>
    <submittedName>
        <fullName evidence="7">Uncharacterized protein</fullName>
    </submittedName>
</protein>
<feature type="compositionally biased region" description="Low complexity" evidence="2">
    <location>
        <begin position="1481"/>
        <end position="1508"/>
    </location>
</feature>
<reference evidence="7" key="1">
    <citation type="submission" date="2021-01" db="EMBL/GenBank/DDBJ databases">
        <authorList>
            <person name="Bezrukov I."/>
        </authorList>
    </citation>
    <scope>NUCLEOTIDE SEQUENCE</scope>
</reference>
<dbReference type="InterPro" id="IPR004252">
    <property type="entry name" value="Probable_transposase_24"/>
</dbReference>
<dbReference type="EMBL" id="LR999454">
    <property type="protein sequence ID" value="CAE6013604.1"/>
    <property type="molecule type" value="Genomic_DNA"/>
</dbReference>
<feature type="region of interest" description="Disordered" evidence="2">
    <location>
        <begin position="342"/>
        <end position="376"/>
    </location>
</feature>
<feature type="domain" description="DUF4216" evidence="3">
    <location>
        <begin position="765"/>
        <end position="831"/>
    </location>
</feature>
<keyword evidence="1" id="KW-0175">Coiled coil</keyword>
<evidence type="ECO:0000259" key="4">
    <source>
        <dbReference type="Pfam" id="PF13960"/>
    </source>
</evidence>
<feature type="compositionally biased region" description="Acidic residues" evidence="2">
    <location>
        <begin position="356"/>
        <end position="376"/>
    </location>
</feature>
<sequence>MLDKSWVNLCRTDPAYENGATKFVNEVTAGLGGSEMVICPCSVCRNVDRDLGSEVVYHLVTRGMDEDYKTRRDWYHHGEVNSGDAVESKVKQWNDEVLGLYRAAEYTTRNMDTMLDKTWVHLCRTDPAYEIGALNFVHVVTAALGGTDMVICPCTDCRNVDRHLGTVVVDHLVRKGMDEAYKTRRDWYHHGEMISGDAVDRNGNQWNEEILGIYRAADYLDEELANRGELTYDSFSKSTFTLKAMLLWTISDFPAYGNLAGCKVKGKMGCPLCGKNTDSMWLSNCRKHVYMCHRKGLSPTHSYRGKKTWFDGKAEHGIRGRILTGHNISVLLKNFKNDFGNRRESGKKRARPATVESDEEEEVDSESDEEEEVKTDEEELSRWKKRSILFKLPYWEDLPVRHNLDVMHVERNVCASIIATLLHCGKSKDGLKTRKDLQLLGIRKDLHPTERGKRIYLPPDPWSLSKQEKKVFCKRLYDFRGPDGYCSNISSCISLDDCKVMGLKSHDYHVLMQQLLPVAVRGLLPKGPRVAILRLCSFFNLLCQRVIDMEQITVLEKEVVETLCMFERYMKVLKDYVRNPARPEGCIAESYLAEECMEFCNAFLRKTTNVEEKADRNTEYESSSILEGRPISAATAFTFTEMEKKIAHLAVIQNTAMVDPYVDIYKTLMPNANVMLLFCGIPMDSDVHEDTLKWLAYGPRSIARSYTGYIVNGLRFHTNSVDRLSQNSGVFYEATAMCRSSAKDTSQVVDWVSYYGRVTDIILVDYNVFYVPIFRCQWAVRGNGVKIEDGFTLVNLNQSQTSFARDPFILASQAKQVFYSRENDSSNWFVVMKGPSRRYNEETEEDTDVGPLPSIIDMNTEDLNDESQNARRDCEGIYMAPKKKVSRKRKTPVEDVEPEYLGTIEPALEMMEAETQQSHEEDNGGEGDVLADNEKHPTSETDIGVEEDGEVPTVDAEQETEGQHQSEEAAIPVQQQPKRRRGPTKMKDIAKDPNSRIKVDFTDLAEPCGPGSVKLSSYIGSLVREHVPIIIEDWRKIGEERKTVLWKSVQARFELDGEYEKAAVIKHMGCLWRAYKSRMVQNVIKANNNADRMKLRPKNVPIGEWRKFVKLKTSPEFQAVSDEYKERRRNQIPHTCSRKGMVRLAKELKKECSEPSEVTRLKVWVKSRTKKDGTAVNTKAAEKIRKANELAASGDPSSTSSNPKDDLLSQVLGPDNPGRLRAMGRGMSVSKLACFQVKNKHMADMQQNQSQLQKQVQDLQEALAKMNYQRETEPEIGENSAPTSVKNRSKPKCVLHDWSGTDDKVAEGLILSSDRGDFVDDTPLGPGAYKVLVETAIKSDAWLWRPTQKIFTIGEAVGTVIAWSQNYCVVYDDVLPDDSVPKSPSADSTNLCKLLDWGKNDEEVVAEGRWQSKAREALVNGLPIGPGAVKIFIDAVVEPETFLWRPTPQLSTLDDCLKSFVAWPVHRVIFYGVNTDTPAGSLSSLQQSASTPSAPIKKTQVQSQSSSQAPTLKSQKSMPAVVVGKENQKCMLMDITGLNRVVAEGRWSSNDPDLKIHFVPLGHNGVRVWVDIVKVDDAAVWRPSSAVECMEDALVFRLETWYFNRCDFPAYGNLAGCRVKGKMGCPLCGKSTDSMWLRNCRKHVYMCHRKSLPPNHRNDFGNRKETGKKRSRTEHVIETVSSDESDDSESDEEEEGEKDDEELSRWKKRSIFFKLSYWEDLPVRHNLDVMHVERNVCATIVATLLHCGKSKDGLKTRKDLQLLGIRKDLHPAERGKRTYLPPAPWSLSKSEKKTFSFLVYVSPKSSGPCDNEMEKLVFYLAKLGLMQYPVVVLNRPPIIGGALLQITEEEEQQQGSDMASSRISDLLHQGGIAGEIIPKNVAGHGSQNRKVLITGREVDNQILISSLKKKHKDLCMWMVKSPGGPSVKFLVNAGNVSSFSYLVST</sequence>
<feature type="region of interest" description="Disordered" evidence="2">
    <location>
        <begin position="1481"/>
        <end position="1518"/>
    </location>
</feature>
<dbReference type="Pfam" id="PF26133">
    <property type="entry name" value="DUF8039"/>
    <property type="match status" value="2"/>
</dbReference>
<evidence type="ECO:0000256" key="1">
    <source>
        <dbReference type="SAM" id="Coils"/>
    </source>
</evidence>
<dbReference type="PANTHER" id="PTHR10775:SF166">
    <property type="entry name" value="OS04G0146034 PROTEIN"/>
    <property type="match status" value="1"/>
</dbReference>
<feature type="domain" description="DUF8039" evidence="6">
    <location>
        <begin position="1292"/>
        <end position="1368"/>
    </location>
</feature>
<dbReference type="PANTHER" id="PTHR10775">
    <property type="entry name" value="OS08G0208400 PROTEIN"/>
    <property type="match status" value="1"/>
</dbReference>
<evidence type="ECO:0000259" key="5">
    <source>
        <dbReference type="Pfam" id="PF13963"/>
    </source>
</evidence>
<keyword evidence="8" id="KW-1185">Reference proteome</keyword>
<organism evidence="7 8">
    <name type="scientific">Arabidopsis arenosa</name>
    <name type="common">Sand rock-cress</name>
    <name type="synonym">Cardaminopsis arenosa</name>
    <dbReference type="NCBI Taxonomy" id="38785"/>
    <lineage>
        <taxon>Eukaryota</taxon>
        <taxon>Viridiplantae</taxon>
        <taxon>Streptophyta</taxon>
        <taxon>Embryophyta</taxon>
        <taxon>Tracheophyta</taxon>
        <taxon>Spermatophyta</taxon>
        <taxon>Magnoliopsida</taxon>
        <taxon>eudicotyledons</taxon>
        <taxon>Gunneridae</taxon>
        <taxon>Pentapetalae</taxon>
        <taxon>rosids</taxon>
        <taxon>malvids</taxon>
        <taxon>Brassicales</taxon>
        <taxon>Brassicaceae</taxon>
        <taxon>Camelineae</taxon>
        <taxon>Arabidopsis</taxon>
    </lineage>
</organism>
<dbReference type="Pfam" id="PF02992">
    <property type="entry name" value="Transposase_21"/>
    <property type="match status" value="2"/>
</dbReference>
<dbReference type="InterPro" id="IPR025452">
    <property type="entry name" value="DUF4218"/>
</dbReference>
<feature type="region of interest" description="Disordered" evidence="2">
    <location>
        <begin position="1186"/>
        <end position="1219"/>
    </location>
</feature>
<dbReference type="InterPro" id="IPR025312">
    <property type="entry name" value="DUF4216"/>
</dbReference>
<feature type="compositionally biased region" description="Basic and acidic residues" evidence="2">
    <location>
        <begin position="1656"/>
        <end position="1665"/>
    </location>
</feature>
<feature type="compositionally biased region" description="Acidic residues" evidence="2">
    <location>
        <begin position="1681"/>
        <end position="1701"/>
    </location>
</feature>
<feature type="domain" description="Transposase-associated" evidence="5">
    <location>
        <begin position="117"/>
        <end position="192"/>
    </location>
</feature>
<feature type="compositionally biased region" description="Acidic residues" evidence="2">
    <location>
        <begin position="943"/>
        <end position="960"/>
    </location>
</feature>
<evidence type="ECO:0000313" key="7">
    <source>
        <dbReference type="EMBL" id="CAE6013604.1"/>
    </source>
</evidence>
<dbReference type="InterPro" id="IPR058352">
    <property type="entry name" value="DUF8039"/>
</dbReference>
<dbReference type="Proteomes" id="UP000682877">
    <property type="component" value="Chromosome 4"/>
</dbReference>
<feature type="region of interest" description="Disordered" evidence="2">
    <location>
        <begin position="913"/>
        <end position="992"/>
    </location>
</feature>
<evidence type="ECO:0000259" key="3">
    <source>
        <dbReference type="Pfam" id="PF13952"/>
    </source>
</evidence>
<evidence type="ECO:0000259" key="6">
    <source>
        <dbReference type="Pfam" id="PF26133"/>
    </source>
</evidence>
<feature type="region of interest" description="Disordered" evidence="2">
    <location>
        <begin position="1656"/>
        <end position="1701"/>
    </location>
</feature>